<dbReference type="PROSITE" id="PS00631">
    <property type="entry name" value="CYTOSOL_AP"/>
    <property type="match status" value="1"/>
</dbReference>
<dbReference type="Pfam" id="PF02789">
    <property type="entry name" value="Peptidase_M17_N"/>
    <property type="match status" value="1"/>
</dbReference>
<dbReference type="Proteomes" id="UP001596189">
    <property type="component" value="Unassembled WGS sequence"/>
</dbReference>
<keyword evidence="5 8" id="KW-0645">Protease</keyword>
<dbReference type="RefSeq" id="WP_345717516.1">
    <property type="nucleotide sequence ID" value="NZ_BAABFP010000007.1"/>
</dbReference>
<comment type="catalytic activity">
    <reaction evidence="2 8">
        <text>Release of an N-terminal amino acid, preferentially leucine, but not glutamic or aspartic acids.</text>
        <dbReference type="EC" id="3.4.11.10"/>
    </reaction>
</comment>
<evidence type="ECO:0000256" key="3">
    <source>
        <dbReference type="ARBA" id="ARBA00009528"/>
    </source>
</evidence>
<comment type="caution">
    <text evidence="10">The sequence shown here is derived from an EMBL/GenBank/DDBJ whole genome shotgun (WGS) entry which is preliminary data.</text>
</comment>
<dbReference type="InterPro" id="IPR023042">
    <property type="entry name" value="Peptidase_M17_leu_NH2_pept"/>
</dbReference>
<comment type="similarity">
    <text evidence="3 8">Belongs to the peptidase M17 family.</text>
</comment>
<protein>
    <recommendedName>
        <fullName evidence="8">Probable cytosol aminopeptidase</fullName>
        <ecNumber evidence="8">3.4.11.1</ecNumber>
    </recommendedName>
    <alternativeName>
        <fullName evidence="8">Leucine aminopeptidase</fullName>
        <shortName evidence="8">LAP</shortName>
        <ecNumber evidence="8">3.4.11.10</ecNumber>
    </alternativeName>
    <alternativeName>
        <fullName evidence="8">Leucyl aminopeptidase</fullName>
    </alternativeName>
</protein>
<keyword evidence="11" id="KW-1185">Reference proteome</keyword>
<name>A0ABW1JIW5_9ACTN</name>
<feature type="binding site" evidence="8">
    <location>
        <position position="287"/>
    </location>
    <ligand>
        <name>Mn(2+)</name>
        <dbReference type="ChEBI" id="CHEBI:29035"/>
        <label>2</label>
    </ligand>
</feature>
<evidence type="ECO:0000259" key="9">
    <source>
        <dbReference type="PROSITE" id="PS00631"/>
    </source>
</evidence>
<dbReference type="CDD" id="cd00433">
    <property type="entry name" value="Peptidase_M17"/>
    <property type="match status" value="1"/>
</dbReference>
<dbReference type="InterPro" id="IPR011356">
    <property type="entry name" value="Leucine_aapep/pepB"/>
</dbReference>
<evidence type="ECO:0000256" key="7">
    <source>
        <dbReference type="ARBA" id="ARBA00049972"/>
    </source>
</evidence>
<dbReference type="EMBL" id="JBHSRD010000008">
    <property type="protein sequence ID" value="MFC6008985.1"/>
    <property type="molecule type" value="Genomic_DNA"/>
</dbReference>
<dbReference type="SUPFAM" id="SSF53187">
    <property type="entry name" value="Zn-dependent exopeptidases"/>
    <property type="match status" value="1"/>
</dbReference>
<evidence type="ECO:0000256" key="8">
    <source>
        <dbReference type="HAMAP-Rule" id="MF_00181"/>
    </source>
</evidence>
<feature type="binding site" evidence="8">
    <location>
        <position position="264"/>
    </location>
    <ligand>
        <name>Mn(2+)</name>
        <dbReference type="ChEBI" id="CHEBI:29035"/>
        <label>2</label>
    </ligand>
</feature>
<dbReference type="SUPFAM" id="SSF52949">
    <property type="entry name" value="Macro domain-like"/>
    <property type="match status" value="1"/>
</dbReference>
<dbReference type="InterPro" id="IPR000819">
    <property type="entry name" value="Peptidase_M17_C"/>
</dbReference>
<dbReference type="Pfam" id="PF00883">
    <property type="entry name" value="Peptidase_M17"/>
    <property type="match status" value="1"/>
</dbReference>
<feature type="binding site" evidence="8">
    <location>
        <position position="348"/>
    </location>
    <ligand>
        <name>Mn(2+)</name>
        <dbReference type="ChEBI" id="CHEBI:29035"/>
        <label>1</label>
    </ligand>
</feature>
<accession>A0ABW1JIW5</accession>
<comment type="cofactor">
    <cofactor evidence="8">
        <name>Mn(2+)</name>
        <dbReference type="ChEBI" id="CHEBI:29035"/>
    </cofactor>
    <text evidence="8">Binds 2 manganese ions per subunit.</text>
</comment>
<feature type="binding site" evidence="8">
    <location>
        <position position="269"/>
    </location>
    <ligand>
        <name>Mn(2+)</name>
        <dbReference type="ChEBI" id="CHEBI:29035"/>
        <label>2</label>
    </ligand>
</feature>
<dbReference type="Gene3D" id="3.40.630.10">
    <property type="entry name" value="Zn peptidases"/>
    <property type="match status" value="1"/>
</dbReference>
<proteinExistence type="inferred from homology"/>
<feature type="binding site" evidence="8">
    <location>
        <position position="269"/>
    </location>
    <ligand>
        <name>Mn(2+)</name>
        <dbReference type="ChEBI" id="CHEBI:29035"/>
        <label>1</label>
    </ligand>
</feature>
<evidence type="ECO:0000256" key="5">
    <source>
        <dbReference type="ARBA" id="ARBA00022670"/>
    </source>
</evidence>
<dbReference type="EC" id="3.4.11.10" evidence="8"/>
<evidence type="ECO:0000256" key="2">
    <source>
        <dbReference type="ARBA" id="ARBA00000967"/>
    </source>
</evidence>
<comment type="subcellular location">
    <subcellularLocation>
        <location evidence="8">Cytoplasm</location>
    </subcellularLocation>
</comment>
<keyword evidence="8" id="KW-0464">Manganese</keyword>
<evidence type="ECO:0000256" key="4">
    <source>
        <dbReference type="ARBA" id="ARBA00022438"/>
    </source>
</evidence>
<dbReference type="EC" id="3.4.11.1" evidence="8"/>
<reference evidence="11" key="1">
    <citation type="journal article" date="2019" name="Int. J. Syst. Evol. Microbiol.">
        <title>The Global Catalogue of Microorganisms (GCM) 10K type strain sequencing project: providing services to taxonomists for standard genome sequencing and annotation.</title>
        <authorList>
            <consortium name="The Broad Institute Genomics Platform"/>
            <consortium name="The Broad Institute Genome Sequencing Center for Infectious Disease"/>
            <person name="Wu L."/>
            <person name="Ma J."/>
        </authorList>
    </citation>
    <scope>NUCLEOTIDE SEQUENCE [LARGE SCALE GENOMIC DNA]</scope>
    <source>
        <strain evidence="11">KACC 14249</strain>
    </source>
</reference>
<evidence type="ECO:0000313" key="11">
    <source>
        <dbReference type="Proteomes" id="UP001596189"/>
    </source>
</evidence>
<evidence type="ECO:0000256" key="6">
    <source>
        <dbReference type="ARBA" id="ARBA00022801"/>
    </source>
</evidence>
<dbReference type="PRINTS" id="PR00481">
    <property type="entry name" value="LAMNOPPTDASE"/>
</dbReference>
<comment type="catalytic activity">
    <reaction evidence="1 8">
        <text>Release of an N-terminal amino acid, Xaa-|-Yaa-, in which Xaa is preferably Leu, but may be other amino acids including Pro although not Arg or Lys, and Yaa may be Pro. Amino acid amides and methyl esters are also readily hydrolyzed, but rates on arylamides are exceedingly low.</text>
        <dbReference type="EC" id="3.4.11.1"/>
    </reaction>
</comment>
<feature type="binding site" evidence="8">
    <location>
        <position position="348"/>
    </location>
    <ligand>
        <name>Mn(2+)</name>
        <dbReference type="ChEBI" id="CHEBI:29035"/>
        <label>2</label>
    </ligand>
</feature>
<organism evidence="10 11">
    <name type="scientific">Angustibacter luteus</name>
    <dbReference type="NCBI Taxonomy" id="658456"/>
    <lineage>
        <taxon>Bacteria</taxon>
        <taxon>Bacillati</taxon>
        <taxon>Actinomycetota</taxon>
        <taxon>Actinomycetes</taxon>
        <taxon>Kineosporiales</taxon>
        <taxon>Kineosporiaceae</taxon>
    </lineage>
</organism>
<comment type="function">
    <text evidence="7 8">Presumably involved in the processing and regular turnover of intracellular proteins. Catalyzes the removal of unsubstituted N-terminal amino acids from various peptides.</text>
</comment>
<feature type="active site" evidence="8">
    <location>
        <position position="350"/>
    </location>
</feature>
<dbReference type="PANTHER" id="PTHR11963:SF20">
    <property type="entry name" value="PEPTIDASE B"/>
    <property type="match status" value="1"/>
</dbReference>
<dbReference type="GO" id="GO:0004177">
    <property type="term" value="F:aminopeptidase activity"/>
    <property type="evidence" value="ECO:0007669"/>
    <property type="project" value="UniProtKB-KW"/>
</dbReference>
<keyword evidence="8" id="KW-0963">Cytoplasm</keyword>
<keyword evidence="6 8" id="KW-0378">Hydrolase</keyword>
<dbReference type="Gene3D" id="3.40.220.10">
    <property type="entry name" value="Leucine Aminopeptidase, subunit E, domain 1"/>
    <property type="match status" value="1"/>
</dbReference>
<dbReference type="InterPro" id="IPR008283">
    <property type="entry name" value="Peptidase_M17_N"/>
</dbReference>
<evidence type="ECO:0000256" key="1">
    <source>
        <dbReference type="ARBA" id="ARBA00000135"/>
    </source>
</evidence>
<keyword evidence="8" id="KW-0479">Metal-binding</keyword>
<dbReference type="InterPro" id="IPR043472">
    <property type="entry name" value="Macro_dom-like"/>
</dbReference>
<dbReference type="HAMAP" id="MF_00181">
    <property type="entry name" value="Cytosol_peptidase_M17"/>
    <property type="match status" value="1"/>
</dbReference>
<keyword evidence="4 8" id="KW-0031">Aminopeptidase</keyword>
<feature type="active site" evidence="8">
    <location>
        <position position="276"/>
    </location>
</feature>
<gene>
    <name evidence="8" type="primary">pepA</name>
    <name evidence="10" type="ORF">ACFQDO_17765</name>
</gene>
<sequence>MRAPRIRPMSGRLAEVVAAGGPVDVLALPVTSGDGAQPGAGTRQAAAALGIDLVATIARERVRGSAGEVTRVPWAPPDGEQPVQRVVLVGVDDGRPAAVALAAAALARAHRGQDRLVTTLGSGGAAATRAMVEGFVLGSYSPPRTGIGEGPRSPLRRVDVVGRVNAADVDRGLAVAEATVLARDLANTPASLKSPAWMAGRARRAAAEVGLTCHVRDHKQLLAEGFGGLLAVGGGAHRPPRLVELAYTPPDADRDTPHVVLVGKGITFDTGGISLKPRESMITMKTDMTGAGVVLAVLRACGRLGVRVRVTGLLALAENTLGGSAYRPGDVVRQYGGRTVEVRNTDAEGRLVLADALAYADATLAPDVLVDIATLTGAATMGLGRGHAALYTADDALAGGLTQAGEAGAERLWRMPLAEDYRAAIDSDVADVCQIASVPGVGAGSIVAALFLREFVGDRRWAHLDIAGPGRGERDSGVTNRGGTGFGARLLLRWLEGQR</sequence>
<evidence type="ECO:0000313" key="10">
    <source>
        <dbReference type="EMBL" id="MFC6008985.1"/>
    </source>
</evidence>
<feature type="binding site" evidence="8">
    <location>
        <position position="346"/>
    </location>
    <ligand>
        <name>Mn(2+)</name>
        <dbReference type="ChEBI" id="CHEBI:29035"/>
        <label>1</label>
    </ligand>
</feature>
<dbReference type="PANTHER" id="PTHR11963">
    <property type="entry name" value="LEUCINE AMINOPEPTIDASE-RELATED"/>
    <property type="match status" value="1"/>
</dbReference>
<feature type="domain" description="Cytosol aminopeptidase" evidence="9">
    <location>
        <begin position="344"/>
        <end position="351"/>
    </location>
</feature>